<keyword evidence="1" id="KW-0694">RNA-binding</keyword>
<dbReference type="GO" id="GO:0006071">
    <property type="term" value="P:glycerol metabolic process"/>
    <property type="evidence" value="ECO:0007669"/>
    <property type="project" value="UniProtKB-UniRule"/>
</dbReference>
<keyword evidence="1" id="KW-0804">Transcription</keyword>
<comment type="function">
    <text evidence="1">Regulates expression of the glpD operon. In the presence of glycerol 3-phosphate (G3P) causes antitermination of transcription of glpD at the inverted repeat of the leader region to enhance its transcription. Binds and stabilizes glpD leader mRNA.</text>
</comment>
<dbReference type="Pfam" id="PF04309">
    <property type="entry name" value="G3P_antiterm"/>
    <property type="match status" value="1"/>
</dbReference>
<protein>
    <recommendedName>
        <fullName evidence="1">Glycerol uptake operon antiterminator regulatory protein</fullName>
    </recommendedName>
</protein>
<dbReference type="GO" id="GO:0045893">
    <property type="term" value="P:positive regulation of DNA-templated transcription"/>
    <property type="evidence" value="ECO:0007669"/>
    <property type="project" value="TreeGrafter"/>
</dbReference>
<name>A0A3A1QYL8_9BACI</name>
<dbReference type="SUPFAM" id="SSF110391">
    <property type="entry name" value="GlpP-like"/>
    <property type="match status" value="1"/>
</dbReference>
<evidence type="ECO:0000256" key="1">
    <source>
        <dbReference type="PIRNR" id="PIRNR016897"/>
    </source>
</evidence>
<dbReference type="PANTHER" id="PTHR35787">
    <property type="entry name" value="GLYCEROL UPTAKE OPERON ANTITERMINATOR REGULATORY PROTEIN"/>
    <property type="match status" value="1"/>
</dbReference>
<sequence length="181" mass="20132">MPELSGILPAVKSMKEFDKLLESDHKYIILLETRLSQLPSMASYARKANKKLIVHVDLVQGLKTDEYGMEFLIRVIKVDGIISTRGNAIAIAKKNNLIAIQRLFLLDSHALEHNLKIINNVQPDYIEVLPGLIPKIIQEVNRATNIPVIAGGLIRNEEDIEAAYEGGAIAVTTSNHSLVWE</sequence>
<dbReference type="PANTHER" id="PTHR35787:SF1">
    <property type="entry name" value="GLYCEROL UPTAKE OPERON ANTITERMINATOR REGULATORY PROTEIN"/>
    <property type="match status" value="1"/>
</dbReference>
<dbReference type="InterPro" id="IPR006699">
    <property type="entry name" value="GlpP"/>
</dbReference>
<dbReference type="InterPro" id="IPR013785">
    <property type="entry name" value="Aldolase_TIM"/>
</dbReference>
<evidence type="ECO:0000313" key="2">
    <source>
        <dbReference type="EMBL" id="RIW32484.1"/>
    </source>
</evidence>
<keyword evidence="1" id="KW-0805">Transcription regulation</keyword>
<keyword evidence="3" id="KW-1185">Reference proteome</keyword>
<evidence type="ECO:0000313" key="3">
    <source>
        <dbReference type="Proteomes" id="UP000265801"/>
    </source>
</evidence>
<dbReference type="GO" id="GO:0001072">
    <property type="term" value="F:transcription antitermination factor activity, RNA binding"/>
    <property type="evidence" value="ECO:0007669"/>
    <property type="project" value="TreeGrafter"/>
</dbReference>
<comment type="caution">
    <text evidence="2">The sequence shown here is derived from an EMBL/GenBank/DDBJ whole genome shotgun (WGS) entry which is preliminary data.</text>
</comment>
<dbReference type="PIRSF" id="PIRSF016897">
    <property type="entry name" value="GlpP"/>
    <property type="match status" value="1"/>
</dbReference>
<dbReference type="Gene3D" id="3.20.20.70">
    <property type="entry name" value="Aldolase class I"/>
    <property type="match status" value="1"/>
</dbReference>
<gene>
    <name evidence="2" type="ORF">D3H55_12920</name>
</gene>
<dbReference type="GO" id="GO:0003723">
    <property type="term" value="F:RNA binding"/>
    <property type="evidence" value="ECO:0007669"/>
    <property type="project" value="UniProtKB-KW"/>
</dbReference>
<organism evidence="2 3">
    <name type="scientific">Bacillus salacetis</name>
    <dbReference type="NCBI Taxonomy" id="2315464"/>
    <lineage>
        <taxon>Bacteria</taxon>
        <taxon>Bacillati</taxon>
        <taxon>Bacillota</taxon>
        <taxon>Bacilli</taxon>
        <taxon>Bacillales</taxon>
        <taxon>Bacillaceae</taxon>
        <taxon>Bacillus</taxon>
    </lineage>
</organism>
<dbReference type="RefSeq" id="WP_119547327.1">
    <property type="nucleotide sequence ID" value="NZ_QXIR01000017.1"/>
</dbReference>
<proteinExistence type="predicted"/>
<dbReference type="AlphaFoldDB" id="A0A3A1QYL8"/>
<accession>A0A3A1QYL8</accession>
<dbReference type="Proteomes" id="UP000265801">
    <property type="component" value="Unassembled WGS sequence"/>
</dbReference>
<reference evidence="2 3" key="1">
    <citation type="submission" date="2018-09" db="EMBL/GenBank/DDBJ databases">
        <title>Bacillus saliacetes sp. nov., isolated from Thai shrimp paste (Ka-pi).</title>
        <authorList>
            <person name="Daroonpunt R."/>
            <person name="Tanasupawat S."/>
            <person name="Yiamsombut S."/>
        </authorList>
    </citation>
    <scope>NUCLEOTIDE SEQUENCE [LARGE SCALE GENOMIC DNA]</scope>
    <source>
        <strain evidence="2 3">SKP7-4</strain>
    </source>
</reference>
<keyword evidence="1" id="KW-0319">Glycerol metabolism</keyword>
<dbReference type="EMBL" id="QXIR01000017">
    <property type="protein sequence ID" value="RIW32484.1"/>
    <property type="molecule type" value="Genomic_DNA"/>
</dbReference>
<dbReference type="OrthoDB" id="9799580at2"/>